<dbReference type="InterPro" id="IPR001750">
    <property type="entry name" value="ND/Mrp_TM"/>
</dbReference>
<feature type="transmembrane region" description="Helical" evidence="10">
    <location>
        <begin position="325"/>
        <end position="345"/>
    </location>
</feature>
<feature type="transmembrane region" description="Helical" evidence="10">
    <location>
        <begin position="409"/>
        <end position="430"/>
    </location>
</feature>
<dbReference type="CTD" id="4540"/>
<name>G9BG46_9MYRI</name>
<dbReference type="PANTHER" id="PTHR42829">
    <property type="entry name" value="NADH-UBIQUINONE OXIDOREDUCTASE CHAIN 5"/>
    <property type="match status" value="1"/>
</dbReference>
<keyword evidence="5 10" id="KW-0812">Transmembrane</keyword>
<organism evidence="13">
    <name type="scientific">Pauropus longiramus</name>
    <dbReference type="NCBI Taxonomy" id="933850"/>
    <lineage>
        <taxon>Eukaryota</taxon>
        <taxon>Metazoa</taxon>
        <taxon>Ecdysozoa</taxon>
        <taxon>Arthropoda</taxon>
        <taxon>Myriapoda</taxon>
        <taxon>Pauropoda</taxon>
        <taxon>Tetramerocerata</taxon>
        <taxon>Pauropodidae</taxon>
        <taxon>Pauropus</taxon>
    </lineage>
</organism>
<evidence type="ECO:0000256" key="5">
    <source>
        <dbReference type="ARBA" id="ARBA00022692"/>
    </source>
</evidence>
<dbReference type="EMBL" id="HQ457012">
    <property type="protein sequence ID" value="ADT63084.1"/>
    <property type="molecule type" value="Genomic_DNA"/>
</dbReference>
<evidence type="ECO:0000256" key="9">
    <source>
        <dbReference type="ARBA" id="ARBA00049551"/>
    </source>
</evidence>
<evidence type="ECO:0000256" key="3">
    <source>
        <dbReference type="ARBA" id="ARBA00012944"/>
    </source>
</evidence>
<feature type="transmembrane region" description="Helical" evidence="10">
    <location>
        <begin position="442"/>
        <end position="462"/>
    </location>
</feature>
<evidence type="ECO:0000256" key="10">
    <source>
        <dbReference type="RuleBase" id="RU003404"/>
    </source>
</evidence>
<feature type="transmembrane region" description="Helical" evidence="10">
    <location>
        <begin position="357"/>
        <end position="378"/>
    </location>
</feature>
<dbReference type="GO" id="GO:0015990">
    <property type="term" value="P:electron transport coupled proton transport"/>
    <property type="evidence" value="ECO:0007669"/>
    <property type="project" value="TreeGrafter"/>
</dbReference>
<dbReference type="GO" id="GO:0008137">
    <property type="term" value="F:NADH dehydrogenase (ubiquinone) activity"/>
    <property type="evidence" value="ECO:0007669"/>
    <property type="project" value="UniProtKB-EC"/>
</dbReference>
<dbReference type="InterPro" id="IPR003945">
    <property type="entry name" value="NU5C-like"/>
</dbReference>
<feature type="transmembrane region" description="Helical" evidence="10">
    <location>
        <begin position="260"/>
        <end position="288"/>
    </location>
</feature>
<comment type="catalytic activity">
    <reaction evidence="9 10">
        <text>a ubiquinone + NADH + 5 H(+)(in) = a ubiquinol + NAD(+) + 4 H(+)(out)</text>
        <dbReference type="Rhea" id="RHEA:29091"/>
        <dbReference type="Rhea" id="RHEA-COMP:9565"/>
        <dbReference type="Rhea" id="RHEA-COMP:9566"/>
        <dbReference type="ChEBI" id="CHEBI:15378"/>
        <dbReference type="ChEBI" id="CHEBI:16389"/>
        <dbReference type="ChEBI" id="CHEBI:17976"/>
        <dbReference type="ChEBI" id="CHEBI:57540"/>
        <dbReference type="ChEBI" id="CHEBI:57945"/>
        <dbReference type="EC" id="7.1.1.2"/>
    </reaction>
</comment>
<dbReference type="AlphaFoldDB" id="G9BG46"/>
<keyword evidence="10" id="KW-0813">Transport</keyword>
<keyword evidence="10" id="KW-0520">NAD</keyword>
<dbReference type="EC" id="7.1.1.2" evidence="3 10"/>
<accession>G9BG46</accession>
<reference evidence="13" key="1">
    <citation type="journal article" date="2012" name="Gene">
        <title>The complete mitochondrial genome of Pauropus longiramus (Myriapoda: Pauropoda): Implications on early diversification of the myriapods revealed from comparative analysis.</title>
        <authorList>
            <person name="Dong Y."/>
            <person name="Sun H."/>
            <person name="Guo H."/>
            <person name="Pan D."/>
            <person name="Qian C."/>
            <person name="Hao S."/>
            <person name="Zhou K."/>
        </authorList>
    </citation>
    <scope>NUCLEOTIDE SEQUENCE</scope>
</reference>
<dbReference type="GO" id="GO:0042773">
    <property type="term" value="P:ATP synthesis coupled electron transport"/>
    <property type="evidence" value="ECO:0007669"/>
    <property type="project" value="InterPro"/>
</dbReference>
<comment type="subcellular location">
    <subcellularLocation>
        <location evidence="2">Membrane</location>
        <topology evidence="2">Multi-pass membrane protein</topology>
    </subcellularLocation>
</comment>
<dbReference type="GO" id="GO:0003954">
    <property type="term" value="F:NADH dehydrogenase activity"/>
    <property type="evidence" value="ECO:0007669"/>
    <property type="project" value="TreeGrafter"/>
</dbReference>
<feature type="transmembrane region" description="Helical" evidence="10">
    <location>
        <begin position="145"/>
        <end position="160"/>
    </location>
</feature>
<dbReference type="RefSeq" id="YP_005087982.1">
    <property type="nucleotide sequence ID" value="NC_016676.1"/>
</dbReference>
<feature type="domain" description="NADH-Ubiquinone oxidoreductase (complex I) chain 5 N-terminal" evidence="12">
    <location>
        <begin position="36"/>
        <end position="84"/>
    </location>
</feature>
<feature type="domain" description="NADH:quinone oxidoreductase/Mrp antiporter transmembrane" evidence="11">
    <location>
        <begin position="102"/>
        <end position="376"/>
    </location>
</feature>
<keyword evidence="7 10" id="KW-1133">Transmembrane helix</keyword>
<keyword evidence="10" id="KW-0830">Ubiquinone</keyword>
<feature type="transmembrane region" description="Helical" evidence="10">
    <location>
        <begin position="82"/>
        <end position="100"/>
    </location>
</feature>
<dbReference type="PRINTS" id="PR01434">
    <property type="entry name" value="NADHDHGNASE5"/>
</dbReference>
<feature type="transmembrane region" description="Helical" evidence="10">
    <location>
        <begin position="50"/>
        <end position="70"/>
    </location>
</feature>
<evidence type="ECO:0000259" key="11">
    <source>
        <dbReference type="Pfam" id="PF00361"/>
    </source>
</evidence>
<dbReference type="GO" id="GO:0016020">
    <property type="term" value="C:membrane"/>
    <property type="evidence" value="ECO:0007669"/>
    <property type="project" value="UniProtKB-SubCell"/>
</dbReference>
<keyword evidence="10 13" id="KW-0496">Mitochondrion</keyword>
<evidence type="ECO:0000256" key="6">
    <source>
        <dbReference type="ARBA" id="ARBA00022982"/>
    </source>
</evidence>
<feature type="transmembrane region" description="Helical" evidence="10">
    <location>
        <begin position="294"/>
        <end position="313"/>
    </location>
</feature>
<comment type="function">
    <text evidence="10">Core subunit of the mitochondrial membrane respiratory chain NADH dehydrogenase (Complex I) which catalyzes electron transfer from NADH through the respiratory chain, using ubiquinone as an electron acceptor. Essential for the catalytic activity and assembly of complex I.</text>
</comment>
<dbReference type="InterPro" id="IPR001516">
    <property type="entry name" value="Proton_antipo_N"/>
</dbReference>
<protein>
    <recommendedName>
        <fullName evidence="4 10">NADH-ubiquinone oxidoreductase chain 5</fullName>
        <ecNumber evidence="3 10">7.1.1.2</ecNumber>
    </recommendedName>
</protein>
<comment type="similarity">
    <text evidence="10">Belongs to the complex I subunit 5 family.</text>
</comment>
<feature type="transmembrane region" description="Helical" evidence="10">
    <location>
        <begin position="530"/>
        <end position="545"/>
    </location>
</feature>
<geneLocation type="mitochondrion" evidence="13"/>
<proteinExistence type="inferred from homology"/>
<feature type="transmembrane region" description="Helical" evidence="10">
    <location>
        <begin position="7"/>
        <end position="30"/>
    </location>
</feature>
<evidence type="ECO:0000256" key="1">
    <source>
        <dbReference type="ARBA" id="ARBA00003257"/>
    </source>
</evidence>
<evidence type="ECO:0000313" key="13">
    <source>
        <dbReference type="EMBL" id="ADT63084.1"/>
    </source>
</evidence>
<evidence type="ECO:0000259" key="12">
    <source>
        <dbReference type="Pfam" id="PF00662"/>
    </source>
</evidence>
<evidence type="ECO:0000256" key="7">
    <source>
        <dbReference type="ARBA" id="ARBA00022989"/>
    </source>
</evidence>
<keyword evidence="6" id="KW-0249">Electron transport</keyword>
<evidence type="ECO:0000256" key="2">
    <source>
        <dbReference type="ARBA" id="ARBA00004141"/>
    </source>
</evidence>
<dbReference type="PANTHER" id="PTHR42829:SF2">
    <property type="entry name" value="NADH-UBIQUINONE OXIDOREDUCTASE CHAIN 5"/>
    <property type="match status" value="1"/>
</dbReference>
<dbReference type="Pfam" id="PF00361">
    <property type="entry name" value="Proton_antipo_M"/>
    <property type="match status" value="1"/>
</dbReference>
<feature type="transmembrane region" description="Helical" evidence="10">
    <location>
        <begin position="503"/>
        <end position="524"/>
    </location>
</feature>
<gene>
    <name evidence="13" type="primary">ND5</name>
</gene>
<feature type="transmembrane region" description="Helical" evidence="10">
    <location>
        <begin position="166"/>
        <end position="184"/>
    </location>
</feature>
<evidence type="ECO:0000256" key="8">
    <source>
        <dbReference type="ARBA" id="ARBA00023136"/>
    </source>
</evidence>
<evidence type="ECO:0000256" key="4">
    <source>
        <dbReference type="ARBA" id="ARBA00021096"/>
    </source>
</evidence>
<feature type="transmembrane region" description="Helical" evidence="10">
    <location>
        <begin position="474"/>
        <end position="496"/>
    </location>
</feature>
<comment type="function">
    <text evidence="1">Core subunit of the mitochondrial membrane respiratory chain NADH dehydrogenase (Complex I) that is believed to belong to the minimal assembly required for catalysis. Complex I functions in the transfer of electrons from NADH to the respiratory chain. The immediate electron acceptor for the enzyme is believed to be ubiquinone.</text>
</comment>
<dbReference type="Pfam" id="PF00662">
    <property type="entry name" value="Proton_antipo_N"/>
    <property type="match status" value="1"/>
</dbReference>
<dbReference type="GeneID" id="11538889"/>
<keyword evidence="8 10" id="KW-0472">Membrane</keyword>
<sequence length="546" mass="62165">MYMCSGVVMIFLGILILLSSYYFSLKVFYFEWEMLSWGVLDIHFSFLLDWYSLIFSGFVLMISGNVLIYSDSYMEGDFHKNLFFRLMILFVMSMLLLINISNLVMVLLGWDGLGIISYLLIIYYQSKRSFNCGSLTLLSNRLGDAMFLISLFLLVEYYSWDFYLCMYFFSLNSLLKFIFILSMITKSAQIPFSAWLPAAMAAPTPVSSLVHSSTLVTAGVYLLFRNYFLVMGSDLLLMVSVMTMLMSGGVANYEMDIKKIIALSTLSQLGVMVFSMAIGNLLMCYYHLLMHAMFKALLFLCAGSFIHMLGGYQDIRMMGGLMKNCYFHTLGLFVCSLSLGGFPFLTGFYSKDLIYEYTVGSWGGAMIGIFFLVGVLLTMSYSFRLMGFSFLNFYLGSSVGYVYENLKMSASMIMLYVGANLNGGLFMWFFMGKGFLINLSILSKMGTLIFMISGIYFFNLLVKTKILLDCFSQMVYLVKLSNFFFSKGLGAIFKLYKQGDMGLFEFYGGYGLFGMFNFFSTYFLKGSYDYLLGFIFSMVFGVWLGM</sequence>
<feature type="transmembrane region" description="Helical" evidence="10">
    <location>
        <begin position="106"/>
        <end position="124"/>
    </location>
</feature>